<dbReference type="Proteomes" id="UP000238823">
    <property type="component" value="Unassembled WGS sequence"/>
</dbReference>
<comment type="caution">
    <text evidence="1">The sequence shown here is derived from an EMBL/GenBank/DDBJ whole genome shotgun (WGS) entry which is preliminary data.</text>
</comment>
<accession>A0A2S9YSV0</accession>
<dbReference type="SUPFAM" id="SSF48695">
    <property type="entry name" value="Multiheme cytochromes"/>
    <property type="match status" value="1"/>
</dbReference>
<organism evidence="1 2">
    <name type="scientific">Enhygromyxa salina</name>
    <dbReference type="NCBI Taxonomy" id="215803"/>
    <lineage>
        <taxon>Bacteria</taxon>
        <taxon>Pseudomonadati</taxon>
        <taxon>Myxococcota</taxon>
        <taxon>Polyangia</taxon>
        <taxon>Nannocystales</taxon>
        <taxon>Nannocystaceae</taxon>
        <taxon>Enhygromyxa</taxon>
    </lineage>
</organism>
<evidence type="ECO:0000313" key="1">
    <source>
        <dbReference type="EMBL" id="PRQ08195.1"/>
    </source>
</evidence>
<sequence>MKSYSRNLWAAASLCVAIGLGCVVSCQHSRPPTSEPTWLPADRGLRSVAEFAVIADPDERSRALFLEVAKVLQHDRCVNCHPAGERPLQGSGAPHQPLVVRGEDGFGAPALGCDTCHGESSYLNMPGSPHWQLAPLEMAWEAKSARAICQQIQDPQRNGGKSPAELADHVAHDELVGYGWAPPAHLEPAPGNQRLLGQLFQAWLDSGAVCPE</sequence>
<dbReference type="PROSITE" id="PS51257">
    <property type="entry name" value="PROKAR_LIPOPROTEIN"/>
    <property type="match status" value="1"/>
</dbReference>
<name>A0A2S9YSV0_9BACT</name>
<evidence type="ECO:0000313" key="2">
    <source>
        <dbReference type="Proteomes" id="UP000238823"/>
    </source>
</evidence>
<dbReference type="InterPro" id="IPR036280">
    <property type="entry name" value="Multihaem_cyt_sf"/>
</dbReference>
<evidence type="ECO:0008006" key="3">
    <source>
        <dbReference type="Google" id="ProtNLM"/>
    </source>
</evidence>
<protein>
    <recommendedName>
        <fullName evidence="3">Isoquinoline 1-oxidoreductase subunit</fullName>
    </recommendedName>
</protein>
<gene>
    <name evidence="1" type="ORF">ENSA7_21670</name>
</gene>
<reference evidence="1 2" key="1">
    <citation type="submission" date="2018-03" db="EMBL/GenBank/DDBJ databases">
        <title>Draft Genome Sequences of the Obligatory Marine Myxobacteria Enhygromyxa salina SWB007.</title>
        <authorList>
            <person name="Poehlein A."/>
            <person name="Moghaddam J.A."/>
            <person name="Harms H."/>
            <person name="Alanjari M."/>
            <person name="Koenig G.M."/>
            <person name="Daniel R."/>
            <person name="Schaeberle T.F."/>
        </authorList>
    </citation>
    <scope>NUCLEOTIDE SEQUENCE [LARGE SCALE GENOMIC DNA]</scope>
    <source>
        <strain evidence="1 2">SWB007</strain>
    </source>
</reference>
<dbReference type="OrthoDB" id="656942at2"/>
<dbReference type="RefSeq" id="WP_106089171.1">
    <property type="nucleotide sequence ID" value="NZ_PVNL01000044.1"/>
</dbReference>
<dbReference type="EMBL" id="PVNL01000044">
    <property type="protein sequence ID" value="PRQ08195.1"/>
    <property type="molecule type" value="Genomic_DNA"/>
</dbReference>
<dbReference type="AlphaFoldDB" id="A0A2S9YSV0"/>
<proteinExistence type="predicted"/>